<keyword evidence="2" id="KW-0808">Transferase</keyword>
<dbReference type="Proteomes" id="UP000325315">
    <property type="component" value="Unassembled WGS sequence"/>
</dbReference>
<evidence type="ECO:0000313" key="3">
    <source>
        <dbReference type="Proteomes" id="UP000325315"/>
    </source>
</evidence>
<comment type="caution">
    <text evidence="2">The sequence shown here is derived from an EMBL/GenBank/DDBJ whole genome shotgun (WGS) entry which is preliminary data.</text>
</comment>
<dbReference type="PANTHER" id="PTHR46890:SF48">
    <property type="entry name" value="RNA-DIRECTED DNA POLYMERASE"/>
    <property type="match status" value="1"/>
</dbReference>
<dbReference type="InterPro" id="IPR000477">
    <property type="entry name" value="RT_dom"/>
</dbReference>
<dbReference type="AlphaFoldDB" id="A0A5B6WFD8"/>
<dbReference type="GO" id="GO:0003964">
    <property type="term" value="F:RNA-directed DNA polymerase activity"/>
    <property type="evidence" value="ECO:0007669"/>
    <property type="project" value="UniProtKB-KW"/>
</dbReference>
<keyword evidence="2" id="KW-0695">RNA-directed DNA polymerase</keyword>
<reference evidence="3" key="1">
    <citation type="journal article" date="2019" name="Plant Biotechnol. J.">
        <title>Genome sequencing of the Australian wild diploid species Gossypium australe highlights disease resistance and delayed gland morphogenesis.</title>
        <authorList>
            <person name="Cai Y."/>
            <person name="Cai X."/>
            <person name="Wang Q."/>
            <person name="Wang P."/>
            <person name="Zhang Y."/>
            <person name="Cai C."/>
            <person name="Xu Y."/>
            <person name="Wang K."/>
            <person name="Zhou Z."/>
            <person name="Wang C."/>
            <person name="Geng S."/>
            <person name="Li B."/>
            <person name="Dong Q."/>
            <person name="Hou Y."/>
            <person name="Wang H."/>
            <person name="Ai P."/>
            <person name="Liu Z."/>
            <person name="Yi F."/>
            <person name="Sun M."/>
            <person name="An G."/>
            <person name="Cheng J."/>
            <person name="Zhang Y."/>
            <person name="Shi Q."/>
            <person name="Xie Y."/>
            <person name="Shi X."/>
            <person name="Chang Y."/>
            <person name="Huang F."/>
            <person name="Chen Y."/>
            <person name="Hong S."/>
            <person name="Mi L."/>
            <person name="Sun Q."/>
            <person name="Zhang L."/>
            <person name="Zhou B."/>
            <person name="Peng R."/>
            <person name="Zhang X."/>
            <person name="Liu F."/>
        </authorList>
    </citation>
    <scope>NUCLEOTIDE SEQUENCE [LARGE SCALE GENOMIC DNA]</scope>
    <source>
        <strain evidence="3">cv. PA1801</strain>
    </source>
</reference>
<proteinExistence type="predicted"/>
<dbReference type="Pfam" id="PF00078">
    <property type="entry name" value="RVT_1"/>
    <property type="match status" value="1"/>
</dbReference>
<name>A0A5B6WFD8_9ROSI</name>
<dbReference type="PANTHER" id="PTHR46890">
    <property type="entry name" value="NON-LTR RETROLELEMENT REVERSE TRANSCRIPTASE-LIKE PROTEIN-RELATED"/>
    <property type="match status" value="1"/>
</dbReference>
<dbReference type="OrthoDB" id="1748983at2759"/>
<evidence type="ECO:0000259" key="1">
    <source>
        <dbReference type="Pfam" id="PF00078"/>
    </source>
</evidence>
<accession>A0A5B6WFD8</accession>
<sequence>MGPIKAPGEDGFLALFYQKCWHIIGDDVTNFCLQILNEAIANRLKGVIEKCIDMAQSDFVPGKLISDNVLLAYEILHTLKQKRLGKKGFIPVKLDMSKAYDRVEWNFIKEIMVRMGFAINWVEIL</sequence>
<protein>
    <submittedName>
        <fullName evidence="2">Reverse transcriptase</fullName>
    </submittedName>
</protein>
<evidence type="ECO:0000313" key="2">
    <source>
        <dbReference type="EMBL" id="KAA3480024.1"/>
    </source>
</evidence>
<dbReference type="EMBL" id="SMMG02000003">
    <property type="protein sequence ID" value="KAA3480024.1"/>
    <property type="molecule type" value="Genomic_DNA"/>
</dbReference>
<feature type="domain" description="Reverse transcriptase" evidence="1">
    <location>
        <begin position="29"/>
        <end position="118"/>
    </location>
</feature>
<organism evidence="2 3">
    <name type="scientific">Gossypium australe</name>
    <dbReference type="NCBI Taxonomy" id="47621"/>
    <lineage>
        <taxon>Eukaryota</taxon>
        <taxon>Viridiplantae</taxon>
        <taxon>Streptophyta</taxon>
        <taxon>Embryophyta</taxon>
        <taxon>Tracheophyta</taxon>
        <taxon>Spermatophyta</taxon>
        <taxon>Magnoliopsida</taxon>
        <taxon>eudicotyledons</taxon>
        <taxon>Gunneridae</taxon>
        <taxon>Pentapetalae</taxon>
        <taxon>rosids</taxon>
        <taxon>malvids</taxon>
        <taxon>Malvales</taxon>
        <taxon>Malvaceae</taxon>
        <taxon>Malvoideae</taxon>
        <taxon>Gossypium</taxon>
    </lineage>
</organism>
<gene>
    <name evidence="2" type="ORF">EPI10_020487</name>
</gene>
<keyword evidence="2" id="KW-0548">Nucleotidyltransferase</keyword>
<dbReference type="InterPro" id="IPR052343">
    <property type="entry name" value="Retrotransposon-Effector_Assoc"/>
</dbReference>
<keyword evidence="3" id="KW-1185">Reference proteome</keyword>